<organism evidence="4 5">
    <name type="scientific">Streblomastix strix</name>
    <dbReference type="NCBI Taxonomy" id="222440"/>
    <lineage>
        <taxon>Eukaryota</taxon>
        <taxon>Metamonada</taxon>
        <taxon>Preaxostyla</taxon>
        <taxon>Oxymonadida</taxon>
        <taxon>Streblomastigidae</taxon>
        <taxon>Streblomastix</taxon>
    </lineage>
</organism>
<evidence type="ECO:0000256" key="2">
    <source>
        <dbReference type="SAM" id="Phobius"/>
    </source>
</evidence>
<dbReference type="PANTHER" id="PTHR12881">
    <property type="entry name" value="MEDIATOR OF RNA POLYMERASE II TRANSCRIPTION SUBUNIT 1"/>
    <property type="match status" value="1"/>
</dbReference>
<evidence type="ECO:0000256" key="1">
    <source>
        <dbReference type="SAM" id="MobiDB-lite"/>
    </source>
</evidence>
<evidence type="ECO:0008006" key="6">
    <source>
        <dbReference type="Google" id="ProtNLM"/>
    </source>
</evidence>
<feature type="signal peptide" evidence="3">
    <location>
        <begin position="1"/>
        <end position="17"/>
    </location>
</feature>
<feature type="region of interest" description="Disordered" evidence="1">
    <location>
        <begin position="1156"/>
        <end position="1352"/>
    </location>
</feature>
<dbReference type="Proteomes" id="UP000324800">
    <property type="component" value="Unassembled WGS sequence"/>
</dbReference>
<proteinExistence type="predicted"/>
<feature type="compositionally biased region" description="Low complexity" evidence="1">
    <location>
        <begin position="1196"/>
        <end position="1241"/>
    </location>
</feature>
<keyword evidence="2" id="KW-1133">Transmembrane helix</keyword>
<name>A0A5J4WX40_9EUKA</name>
<keyword evidence="3" id="KW-0732">Signal</keyword>
<sequence length="1352" mass="148443">MFGAAVVWALLLWNINANSVEEKQLPPHLDDNIELNIVGTKVEGLRERPINADEEAGIIYVSSTGNDDDECGYNTRPCLTLKYAVDQALKISTPNPLRIIFKDQYTVSESIIIDDNKQINFEGLNPNDQLPITIAGNNEIAFKGTDVDSIVQNFYIYLDKSGNIPYAFSWERGSLSLRNNRVNFAEGSSEIGLAYLHESSLTITNLRIIGTPLEPLKFGSKNLILAYNVKNVLIISLTATYIDVESDNGLIYISQDTPKEDDPTVQSSVNFNYLRLENVISHKGSIVELQTELGGKVEILRSNFLQCVRQISSQQDIEGGSLQISYNGGDVFIGKNEDNQQVQFNGSSSDIVDQEIQKGEGRGAALYILYQFDQKGVHPGIIDIFNVQFFDNYALEGSNIFVNLLNQAPEGVLNQNTFKIDSVGLTEDWTRYLGIYDGKYFLLHTYADSIYVNRGIRYIDGVIGRIIDLCGDWKVPCLKLEDIQPESQIDAPYYDSTASVSSPRTVTFYIKTNIVQKKNVMTNGNIVFEGRLGLSDRIGASSPPYVWSSPDDSAIITVTTKDGGQFDPKSPLISSVNSSITLRTVKLQIDGEDLRLAFGTNALIQVEGPELVLDRVQILNVGQRAILLYPSSASGAVAESKGLISKSQIISPEDVTQIDDSISVDSKDGKDLCNFKGAGLIFRKARVQILGSTISGLEGGGIQVTENSNLQIDRDSTFEKNVQKKKKYPVMRQNVECTQGSTVIFEEGVMERETIVGTWVYGSNDCKVRKVKSGLKLSDVKDIEIDTVRVMTYSPRVVNVSSEVVPIYNKDNVELGKHLVIRLEGDELLPCGHTRLQLVGTYDKQVLHRYKLLYGGAQDERRYVAEFPLTDEYVTREPDDPQVDEDEEEKEVDPDSFNSNADDDGTLETIHAVPGSALYKRVSTQTTLEARIRFGYVGWDGQWLNGSVYTVNEEIYEGSDASEHKTTKTGIPLWLILILAIGIPLIVIIIILVIICISYQQCTDHNAEIQEEKKQRELEKKDEVGVETEDGYYLGYGYGYNHEQGVGYTHVYNTTNVASSGRSIDQKVKVVSRGKDESDTTRNISESRSKSRSTSRDLKADKHKVPLTRSTRPFGTQGTEGPSQIFTTHRQNGSDIQDAEPDALPATMPTTIKLQQKQRATKGGLGELGDVAVTLREEPDNEDITKKSSKNDSDTETTSTSSSSSSSSTSSSKSSKSSTSSKSSKSSKSSSSSNTSDASTKPSKAKTQQSKKNAQQDVDSDKTSKKSKSSKKDALTEKDGKTQKSDDEGSSSGSSGSGSSSSSGSSSGSSKSHSRHSSASTKRSSVNEIPAKSKEDSEDSGSGTGGDREIDE</sequence>
<dbReference type="InterPro" id="IPR051999">
    <property type="entry name" value="Mediator_complex_subunit_1"/>
</dbReference>
<feature type="compositionally biased region" description="Basic and acidic residues" evidence="1">
    <location>
        <begin position="1259"/>
        <end position="1287"/>
    </location>
</feature>
<feature type="compositionally biased region" description="Acidic residues" evidence="1">
    <location>
        <begin position="880"/>
        <end position="894"/>
    </location>
</feature>
<feature type="compositionally biased region" description="Basic and acidic residues" evidence="1">
    <location>
        <begin position="1068"/>
        <end position="1104"/>
    </location>
</feature>
<gene>
    <name evidence="4" type="ORF">EZS28_005022</name>
</gene>
<dbReference type="EMBL" id="SNRW01000750">
    <property type="protein sequence ID" value="KAA6399450.1"/>
    <property type="molecule type" value="Genomic_DNA"/>
</dbReference>
<evidence type="ECO:0000313" key="4">
    <source>
        <dbReference type="EMBL" id="KAA6399450.1"/>
    </source>
</evidence>
<feature type="compositionally biased region" description="Polar residues" evidence="1">
    <location>
        <begin position="1245"/>
        <end position="1257"/>
    </location>
</feature>
<comment type="caution">
    <text evidence="4">The sequence shown here is derived from an EMBL/GenBank/DDBJ whole genome shotgun (WGS) entry which is preliminary data.</text>
</comment>
<dbReference type="PANTHER" id="PTHR12881:SF10">
    <property type="entry name" value="MEDIATOR OF RNA POLYMERASE II TRANSCRIPTION SUBUNIT 1"/>
    <property type="match status" value="1"/>
</dbReference>
<evidence type="ECO:0000313" key="5">
    <source>
        <dbReference type="Proteomes" id="UP000324800"/>
    </source>
</evidence>
<evidence type="ECO:0000256" key="3">
    <source>
        <dbReference type="SAM" id="SignalP"/>
    </source>
</evidence>
<feature type="transmembrane region" description="Helical" evidence="2">
    <location>
        <begin position="973"/>
        <end position="997"/>
    </location>
</feature>
<feature type="compositionally biased region" description="Polar residues" evidence="1">
    <location>
        <begin position="1108"/>
        <end position="1135"/>
    </location>
</feature>
<accession>A0A5J4WX40</accession>
<keyword evidence="2" id="KW-0812">Transmembrane</keyword>
<dbReference type="GO" id="GO:0003712">
    <property type="term" value="F:transcription coregulator activity"/>
    <property type="evidence" value="ECO:0007669"/>
    <property type="project" value="TreeGrafter"/>
</dbReference>
<feature type="region of interest" description="Disordered" evidence="1">
    <location>
        <begin position="1068"/>
        <end position="1143"/>
    </location>
</feature>
<dbReference type="SUPFAM" id="SSF51126">
    <property type="entry name" value="Pectin lyase-like"/>
    <property type="match status" value="1"/>
</dbReference>
<feature type="region of interest" description="Disordered" evidence="1">
    <location>
        <begin position="870"/>
        <end position="907"/>
    </location>
</feature>
<protein>
    <recommendedName>
        <fullName evidence="6">Right handed beta helix domain-containing protein</fullName>
    </recommendedName>
</protein>
<dbReference type="GO" id="GO:0006357">
    <property type="term" value="P:regulation of transcription by RNA polymerase II"/>
    <property type="evidence" value="ECO:0007669"/>
    <property type="project" value="TreeGrafter"/>
</dbReference>
<keyword evidence="2" id="KW-0472">Membrane</keyword>
<reference evidence="4 5" key="1">
    <citation type="submission" date="2019-03" db="EMBL/GenBank/DDBJ databases">
        <title>Single cell metagenomics reveals metabolic interactions within the superorganism composed of flagellate Streblomastix strix and complex community of Bacteroidetes bacteria on its surface.</title>
        <authorList>
            <person name="Treitli S.C."/>
            <person name="Kolisko M."/>
            <person name="Husnik F."/>
            <person name="Keeling P."/>
            <person name="Hampl V."/>
        </authorList>
    </citation>
    <scope>NUCLEOTIDE SEQUENCE [LARGE SCALE GENOMIC DNA]</scope>
    <source>
        <strain evidence="4">ST1C</strain>
    </source>
</reference>
<dbReference type="InterPro" id="IPR011050">
    <property type="entry name" value="Pectin_lyase_fold/virulence"/>
</dbReference>
<feature type="chain" id="PRO_5023852730" description="Right handed beta helix domain-containing protein" evidence="3">
    <location>
        <begin position="18"/>
        <end position="1352"/>
    </location>
</feature>
<feature type="compositionally biased region" description="Basic and acidic residues" evidence="1">
    <location>
        <begin position="1175"/>
        <end position="1193"/>
    </location>
</feature>
<dbReference type="GO" id="GO:0016592">
    <property type="term" value="C:mediator complex"/>
    <property type="evidence" value="ECO:0007669"/>
    <property type="project" value="TreeGrafter"/>
</dbReference>
<feature type="compositionally biased region" description="Low complexity" evidence="1">
    <location>
        <begin position="1290"/>
        <end position="1324"/>
    </location>
</feature>